<comment type="caution">
    <text evidence="5">The sequence shown here is derived from an EMBL/GenBank/DDBJ whole genome shotgun (WGS) entry which is preliminary data.</text>
</comment>
<evidence type="ECO:0000256" key="2">
    <source>
        <dbReference type="ARBA" id="ARBA00023125"/>
    </source>
</evidence>
<protein>
    <submittedName>
        <fullName evidence="5">MarR family transcriptional regulator</fullName>
    </submittedName>
</protein>
<dbReference type="AlphaFoldDB" id="A0A6L7G486"/>
<name>A0A6L7G486_9RHOB</name>
<dbReference type="PANTHER" id="PTHR42756">
    <property type="entry name" value="TRANSCRIPTIONAL REGULATOR, MARR"/>
    <property type="match status" value="1"/>
</dbReference>
<sequence length="152" mass="16649">MEMKRLALPLHEAALLLKRVFECESRDHHLTITQWRILGIVSAKGPRTQSELATMMTAKAMTISDAAERLESRGLVTRHADPSDSRAKQVHLTEAGAALIALTRERMDKIGETALKGIAEADLEVTIRVLYALIGNLDEGRAAQLGCGPTEH</sequence>
<evidence type="ECO:0000256" key="1">
    <source>
        <dbReference type="ARBA" id="ARBA00023015"/>
    </source>
</evidence>
<evidence type="ECO:0000313" key="6">
    <source>
        <dbReference type="Proteomes" id="UP000477911"/>
    </source>
</evidence>
<feature type="domain" description="HTH marR-type" evidence="4">
    <location>
        <begin position="3"/>
        <end position="135"/>
    </location>
</feature>
<dbReference type="Proteomes" id="UP000477911">
    <property type="component" value="Unassembled WGS sequence"/>
</dbReference>
<keyword evidence="1" id="KW-0805">Transcription regulation</keyword>
<evidence type="ECO:0000256" key="3">
    <source>
        <dbReference type="ARBA" id="ARBA00023163"/>
    </source>
</evidence>
<dbReference type="PRINTS" id="PR00598">
    <property type="entry name" value="HTHMARR"/>
</dbReference>
<dbReference type="InterPro" id="IPR036388">
    <property type="entry name" value="WH-like_DNA-bd_sf"/>
</dbReference>
<gene>
    <name evidence="5" type="ORF">GR170_13835</name>
</gene>
<dbReference type="InterPro" id="IPR036390">
    <property type="entry name" value="WH_DNA-bd_sf"/>
</dbReference>
<organism evidence="5 6">
    <name type="scientific">Pseudooceanicola albus</name>
    <dbReference type="NCBI Taxonomy" id="2692189"/>
    <lineage>
        <taxon>Bacteria</taxon>
        <taxon>Pseudomonadati</taxon>
        <taxon>Pseudomonadota</taxon>
        <taxon>Alphaproteobacteria</taxon>
        <taxon>Rhodobacterales</taxon>
        <taxon>Paracoccaceae</taxon>
        <taxon>Pseudooceanicola</taxon>
    </lineage>
</organism>
<evidence type="ECO:0000313" key="5">
    <source>
        <dbReference type="EMBL" id="MXN18925.1"/>
    </source>
</evidence>
<accession>A0A6L7G486</accession>
<dbReference type="PANTHER" id="PTHR42756:SF1">
    <property type="entry name" value="TRANSCRIPTIONAL REPRESSOR OF EMRAB OPERON"/>
    <property type="match status" value="1"/>
</dbReference>
<dbReference type="RefSeq" id="WP_160895055.1">
    <property type="nucleotide sequence ID" value="NZ_WUMU01000016.1"/>
</dbReference>
<dbReference type="GO" id="GO:0003677">
    <property type="term" value="F:DNA binding"/>
    <property type="evidence" value="ECO:0007669"/>
    <property type="project" value="UniProtKB-KW"/>
</dbReference>
<dbReference type="SUPFAM" id="SSF46785">
    <property type="entry name" value="Winged helix' DNA-binding domain"/>
    <property type="match status" value="1"/>
</dbReference>
<dbReference type="Gene3D" id="1.10.10.10">
    <property type="entry name" value="Winged helix-like DNA-binding domain superfamily/Winged helix DNA-binding domain"/>
    <property type="match status" value="1"/>
</dbReference>
<dbReference type="SMART" id="SM00347">
    <property type="entry name" value="HTH_MARR"/>
    <property type="match status" value="1"/>
</dbReference>
<reference evidence="5 6" key="1">
    <citation type="submission" date="2019-12" db="EMBL/GenBank/DDBJ databases">
        <authorList>
            <person name="Li M."/>
        </authorList>
    </citation>
    <scope>NUCLEOTIDE SEQUENCE [LARGE SCALE GENOMIC DNA]</scope>
    <source>
        <strain evidence="5 6">GBMRC 2024</strain>
    </source>
</reference>
<keyword evidence="3" id="KW-0804">Transcription</keyword>
<evidence type="ECO:0000259" key="4">
    <source>
        <dbReference type="PROSITE" id="PS50995"/>
    </source>
</evidence>
<keyword evidence="6" id="KW-1185">Reference proteome</keyword>
<dbReference type="GO" id="GO:0003700">
    <property type="term" value="F:DNA-binding transcription factor activity"/>
    <property type="evidence" value="ECO:0007669"/>
    <property type="project" value="InterPro"/>
</dbReference>
<dbReference type="InterPro" id="IPR000835">
    <property type="entry name" value="HTH_MarR-typ"/>
</dbReference>
<dbReference type="Pfam" id="PF01047">
    <property type="entry name" value="MarR"/>
    <property type="match status" value="1"/>
</dbReference>
<dbReference type="PROSITE" id="PS50995">
    <property type="entry name" value="HTH_MARR_2"/>
    <property type="match status" value="1"/>
</dbReference>
<proteinExistence type="predicted"/>
<dbReference type="EMBL" id="WUMU01000016">
    <property type="protein sequence ID" value="MXN18925.1"/>
    <property type="molecule type" value="Genomic_DNA"/>
</dbReference>
<keyword evidence="2" id="KW-0238">DNA-binding</keyword>